<dbReference type="EMBL" id="BARW01008680">
    <property type="protein sequence ID" value="GAI86590.1"/>
    <property type="molecule type" value="Genomic_DNA"/>
</dbReference>
<organism evidence="1">
    <name type="scientific">marine sediment metagenome</name>
    <dbReference type="NCBI Taxonomy" id="412755"/>
    <lineage>
        <taxon>unclassified sequences</taxon>
        <taxon>metagenomes</taxon>
        <taxon>ecological metagenomes</taxon>
    </lineage>
</organism>
<accession>X1TG87</accession>
<evidence type="ECO:0000313" key="1">
    <source>
        <dbReference type="EMBL" id="GAI86590.1"/>
    </source>
</evidence>
<proteinExistence type="predicted"/>
<evidence type="ECO:0008006" key="2">
    <source>
        <dbReference type="Google" id="ProtNLM"/>
    </source>
</evidence>
<name>X1TG87_9ZZZZ</name>
<dbReference type="InterPro" id="IPR036390">
    <property type="entry name" value="WH_DNA-bd_sf"/>
</dbReference>
<dbReference type="SUPFAM" id="SSF46785">
    <property type="entry name" value="Winged helix' DNA-binding domain"/>
    <property type="match status" value="1"/>
</dbReference>
<dbReference type="AlphaFoldDB" id="X1TG87"/>
<reference evidence="1" key="1">
    <citation type="journal article" date="2014" name="Front. Microbiol.">
        <title>High frequency of phylogenetically diverse reductive dehalogenase-homologous genes in deep subseafloor sedimentary metagenomes.</title>
        <authorList>
            <person name="Kawai M."/>
            <person name="Futagami T."/>
            <person name="Toyoda A."/>
            <person name="Takaki Y."/>
            <person name="Nishi S."/>
            <person name="Hori S."/>
            <person name="Arai W."/>
            <person name="Tsubouchi T."/>
            <person name="Morono Y."/>
            <person name="Uchiyama I."/>
            <person name="Ito T."/>
            <person name="Fujiyama A."/>
            <person name="Inagaki F."/>
            <person name="Takami H."/>
        </authorList>
    </citation>
    <scope>NUCLEOTIDE SEQUENCE</scope>
    <source>
        <strain evidence="1">Expedition CK06-06</strain>
    </source>
</reference>
<comment type="caution">
    <text evidence="1">The sequence shown here is derived from an EMBL/GenBank/DDBJ whole genome shotgun (WGS) entry which is preliminary data.</text>
</comment>
<sequence length="98" mass="11374">MNATYERAGYNETKTEILSIVKYLGEATTDKISELTGKRYENISVLCLLYHRQGLLSRHRLPGSNAYVYAVSERGIDRLNWLKQEEETEIDDEDIPYN</sequence>
<gene>
    <name evidence="1" type="ORF">S12H4_17704</name>
</gene>
<protein>
    <recommendedName>
        <fullName evidence="2">MarR family transcriptional regulator</fullName>
    </recommendedName>
</protein>